<keyword evidence="3" id="KW-1185">Reference proteome</keyword>
<feature type="domain" description="Retroviral polymerase SH3-like" evidence="1">
    <location>
        <begin position="65"/>
        <end position="128"/>
    </location>
</feature>
<dbReference type="InterPro" id="IPR057670">
    <property type="entry name" value="SH3_retrovirus"/>
</dbReference>
<evidence type="ECO:0000313" key="2">
    <source>
        <dbReference type="EMBL" id="GJT67369.1"/>
    </source>
</evidence>
<comment type="caution">
    <text evidence="2">The sequence shown here is derived from an EMBL/GenBank/DDBJ whole genome shotgun (WGS) entry which is preliminary data.</text>
</comment>
<reference evidence="2" key="2">
    <citation type="submission" date="2022-01" db="EMBL/GenBank/DDBJ databases">
        <authorList>
            <person name="Yamashiro T."/>
            <person name="Shiraishi A."/>
            <person name="Satake H."/>
            <person name="Nakayama K."/>
        </authorList>
    </citation>
    <scope>NUCLEOTIDE SEQUENCE</scope>
</reference>
<organism evidence="2 3">
    <name type="scientific">Tanacetum coccineum</name>
    <dbReference type="NCBI Taxonomy" id="301880"/>
    <lineage>
        <taxon>Eukaryota</taxon>
        <taxon>Viridiplantae</taxon>
        <taxon>Streptophyta</taxon>
        <taxon>Embryophyta</taxon>
        <taxon>Tracheophyta</taxon>
        <taxon>Spermatophyta</taxon>
        <taxon>Magnoliopsida</taxon>
        <taxon>eudicotyledons</taxon>
        <taxon>Gunneridae</taxon>
        <taxon>Pentapetalae</taxon>
        <taxon>asterids</taxon>
        <taxon>campanulids</taxon>
        <taxon>Asterales</taxon>
        <taxon>Asteraceae</taxon>
        <taxon>Asteroideae</taxon>
        <taxon>Anthemideae</taxon>
        <taxon>Anthemidinae</taxon>
        <taxon>Tanacetum</taxon>
    </lineage>
</organism>
<accession>A0ABQ5FWL7</accession>
<gene>
    <name evidence="2" type="ORF">Tco_1018849</name>
</gene>
<proteinExistence type="predicted"/>
<dbReference type="EMBL" id="BQNB010017801">
    <property type="protein sequence ID" value="GJT67369.1"/>
    <property type="molecule type" value="Genomic_DNA"/>
</dbReference>
<evidence type="ECO:0000313" key="3">
    <source>
        <dbReference type="Proteomes" id="UP001151760"/>
    </source>
</evidence>
<dbReference type="Pfam" id="PF25597">
    <property type="entry name" value="SH3_retrovirus"/>
    <property type="match status" value="1"/>
</dbReference>
<sequence>MKSLGINYGKRDESVKGTSYGLKLIGKFEKMDTGEIIDLDMHWVLENEVFMKQNEFHTQDEFTGALVRLPDLKRKTLGKKGINCIFVGYAEHSKAYRFYVIEPNDSVPINLIIESRDAISDENHFSSIPRPKDIIPNVQESQRDDHFDDVPTEIPEPRMGKRVWKAKSYGYDFQLYLVEGSRDQVRSQYTDHNTHIVIVLRRILEPIMKLLMLRLVLL</sequence>
<dbReference type="Proteomes" id="UP001151760">
    <property type="component" value="Unassembled WGS sequence"/>
</dbReference>
<name>A0ABQ5FWL7_9ASTR</name>
<evidence type="ECO:0000259" key="1">
    <source>
        <dbReference type="Pfam" id="PF25597"/>
    </source>
</evidence>
<reference evidence="2" key="1">
    <citation type="journal article" date="2022" name="Int. J. Mol. Sci.">
        <title>Draft Genome of Tanacetum Coccineum: Genomic Comparison of Closely Related Tanacetum-Family Plants.</title>
        <authorList>
            <person name="Yamashiro T."/>
            <person name="Shiraishi A."/>
            <person name="Nakayama K."/>
            <person name="Satake H."/>
        </authorList>
    </citation>
    <scope>NUCLEOTIDE SEQUENCE</scope>
</reference>
<protein>
    <recommendedName>
        <fullName evidence="1">Retroviral polymerase SH3-like domain-containing protein</fullName>
    </recommendedName>
</protein>